<reference evidence="2" key="1">
    <citation type="submission" date="2018-06" db="EMBL/GenBank/DDBJ databases">
        <authorList>
            <person name="Zhirakovskaya E."/>
        </authorList>
    </citation>
    <scope>NUCLEOTIDE SEQUENCE</scope>
</reference>
<evidence type="ECO:0000256" key="1">
    <source>
        <dbReference type="SAM" id="MobiDB-lite"/>
    </source>
</evidence>
<evidence type="ECO:0000313" key="2">
    <source>
        <dbReference type="EMBL" id="VAW78302.1"/>
    </source>
</evidence>
<gene>
    <name evidence="2" type="ORF">MNBD_GAMMA14-1700</name>
</gene>
<sequence>TELSLSRDTGTRSLNLHTGRGEHIIRLAMTDPVINQFLGVRIHDPAAADQDTVERIYHLATHDEPLRFDIEGPAWLRVDELRNMQSFSHYIAVEDGWQSIRLQPDNDHDEALYRLYRRSAGTPPPPSRMPQAAGTTTPVPEPFRIALAPRAPSTIHDDYPLGGQEDGTSSIGLRLISRTRVDDEEESRRSRFRENFAELRAEHRYFDADNNRYWRSEILARLREDGDPVLGFGQHLYHWPLSRWPRLQISANLTGFIQSPGDTLPGKASGTEWTVNANTRALLHIPVNTRTYHEPALTLFGRAMSLNRNNRYTGASLDRDVFSRYKAQHKGGIRLSDYLVHKPWTDTEWYGQLAVTSNEDFNLASPDNLETRVGWRQLIGDTDVDVGYRLRHYLSDNDRARSSTRNDLRLKVNWMRWNLLQQRAELNLFLNYDIDNNENSVFINLFLHGGNGRGLRDFRQSDVRFPDLRQRNAPHSANRVSSP</sequence>
<proteinExistence type="predicted"/>
<name>A0A3B0YSR4_9ZZZZ</name>
<accession>A0A3B0YSR4</accession>
<dbReference type="EMBL" id="UOFM01000255">
    <property type="protein sequence ID" value="VAW78302.1"/>
    <property type="molecule type" value="Genomic_DNA"/>
</dbReference>
<feature type="region of interest" description="Disordered" evidence="1">
    <location>
        <begin position="119"/>
        <end position="139"/>
    </location>
</feature>
<feature type="non-terminal residue" evidence="2">
    <location>
        <position position="1"/>
    </location>
</feature>
<organism evidence="2">
    <name type="scientific">hydrothermal vent metagenome</name>
    <dbReference type="NCBI Taxonomy" id="652676"/>
    <lineage>
        <taxon>unclassified sequences</taxon>
        <taxon>metagenomes</taxon>
        <taxon>ecological metagenomes</taxon>
    </lineage>
</organism>
<dbReference type="AlphaFoldDB" id="A0A3B0YSR4"/>
<protein>
    <submittedName>
        <fullName evidence="2">Uncharacterized protein</fullName>
    </submittedName>
</protein>